<dbReference type="PANTHER" id="PTHR31658">
    <property type="entry name" value="CONSERVED OLIGOMERIC GOLGI COMPLEX SUBUNIT 1"/>
    <property type="match status" value="1"/>
</dbReference>
<evidence type="ECO:0000256" key="1">
    <source>
        <dbReference type="ARBA" id="ARBA00004395"/>
    </source>
</evidence>
<dbReference type="AlphaFoldDB" id="A0A1D1YWU2"/>
<keyword evidence="4" id="KW-0813">Transport</keyword>
<evidence type="ECO:0000256" key="5">
    <source>
        <dbReference type="ARBA" id="ARBA00022927"/>
    </source>
</evidence>
<proteinExistence type="inferred from homology"/>
<dbReference type="GO" id="GO:0000139">
    <property type="term" value="C:Golgi membrane"/>
    <property type="evidence" value="ECO:0007669"/>
    <property type="project" value="UniProtKB-SubCell"/>
</dbReference>
<evidence type="ECO:0000256" key="8">
    <source>
        <dbReference type="SAM" id="MobiDB-lite"/>
    </source>
</evidence>
<gene>
    <name evidence="9" type="primary">COG1_0</name>
    <name evidence="9" type="ORF">g.55426</name>
</gene>
<evidence type="ECO:0000313" key="9">
    <source>
        <dbReference type="EMBL" id="JAT59080.1"/>
    </source>
</evidence>
<dbReference type="Pfam" id="PF08700">
    <property type="entry name" value="VPS51_Exo84_N"/>
    <property type="match status" value="1"/>
</dbReference>
<protein>
    <recommendedName>
        <fullName evidence="3">Conserved oligomeric Golgi complex subunit 1</fullName>
    </recommendedName>
</protein>
<sequence>LLLRLDTPPLASLLSTAVFYYSPSRERRRCKRGAPLRSAMRMVPRPHGEGASAAAAGARDAESLFRAKKIAEIRAVDASTQREIEEKKEELRQLVGKSYRDLIDSADTIVLMKASCESIAANLGGIGGAIRSLSALADAGASPRAAGASPARARVYGIASRVKYLVDTSENIWGCLDESMFLEASGRYLRARVVHGLIAGGENADREVLAKFPMLRQLWTNVESLKSQISQRSRERLMERGLAVGAYADALAAVATIDNLDPKMALSLFLDSRSSWISQKLGAFAPAASPKPDSVALILCDVARIIRSTLGQVGELFLHVLNDLPLFYKIVLGSPPGTQLFGGIPNPEEEVKLWKLHREKLESVMVMLDPDYVAQSSSSWLKSCCAYAFGTMTNRRHLIDGVGSGEGLASAERLIRETLDCREGLEGSLEQWLRNVFGSEIESPWNQIRSLILKDQKDMLEEMLEDAFVERMKKIVNLEFEDLNGVINVKESVRSIIADPGEDDDFSAYLREPSTGGGIWFSEPGSRKARLGFGLKQTIDENDFRNCLNAYLGPEVCRIRDTLDNKCRSILEDLLCFIDYHNSTMRLKDLAPFLQEKCFTTMSVLLKELEDELGQLSASLDNKNGEEISQPPSIIVKRSLFIGRLLFAFWNHSSHIPLILGSPKQWVKETSGSMFVNLHSSLLQHSKLAFSPSGPQSPRKQRTDSPRSPRRQFFDNSRWQMISAAAALFPTDDTVKPKLDALMKTLRDLCIKAHSLWISWVTDGLATIFSKDLGKDDALSVTTSLRGWEVTMIKQESSSEGPLEMKIALPSMPSLYVTSFLFQACQEIHRVGGHVLDKLILQMFARRLLEKFVGIYQDFLSTVETREPQVSEKGVLQILLDLRFAADVLSGGKDYTSCGSDANAKQDPSKVEIQRPSFRRKQSQLQPDSAVSEHVIRLIRLLSQRLDPIDWATYEPYLWENEKQSYKRYAVLFGFLVQLNRLYTDVVQKLPTKSNTESNILRCSTVPRFKYLPISGPVQAAKGATRSTLPTFPDNGSSRSPWKAYANGEQSPRSEFDDSLSFGVATPLFKSFMTQMGSKFGESTSRLGSMLTDAQVGKFKDRSAAAMSTFGDMLPVPAVGLLSSFTASATKSEI</sequence>
<dbReference type="InterPro" id="IPR033370">
    <property type="entry name" value="COG1"/>
</dbReference>
<dbReference type="GO" id="GO:0015031">
    <property type="term" value="P:protein transport"/>
    <property type="evidence" value="ECO:0007669"/>
    <property type="project" value="UniProtKB-KW"/>
</dbReference>
<comment type="similarity">
    <text evidence="2">Belongs to the COG1 family.</text>
</comment>
<dbReference type="GO" id="GO:0006891">
    <property type="term" value="P:intra-Golgi vesicle-mediated transport"/>
    <property type="evidence" value="ECO:0007669"/>
    <property type="project" value="InterPro"/>
</dbReference>
<evidence type="ECO:0000256" key="2">
    <source>
        <dbReference type="ARBA" id="ARBA00006653"/>
    </source>
</evidence>
<evidence type="ECO:0000256" key="7">
    <source>
        <dbReference type="ARBA" id="ARBA00023136"/>
    </source>
</evidence>
<dbReference type="GO" id="GO:0017119">
    <property type="term" value="C:Golgi transport complex"/>
    <property type="evidence" value="ECO:0007669"/>
    <property type="project" value="InterPro"/>
</dbReference>
<dbReference type="PANTHER" id="PTHR31658:SF0">
    <property type="entry name" value="CONSERVED OLIGOMERIC GOLGI COMPLEX SUBUNIT 1"/>
    <property type="match status" value="1"/>
</dbReference>
<keyword evidence="7" id="KW-0472">Membrane</keyword>
<comment type="subcellular location">
    <subcellularLocation>
        <location evidence="1">Golgi apparatus membrane</location>
        <topology evidence="1">Peripheral membrane protein</topology>
    </subcellularLocation>
</comment>
<accession>A0A1D1YWU2</accession>
<keyword evidence="6" id="KW-0333">Golgi apparatus</keyword>
<reference evidence="9" key="1">
    <citation type="submission" date="2015-07" db="EMBL/GenBank/DDBJ databases">
        <title>Transcriptome Assembly of Anthurium amnicola.</title>
        <authorList>
            <person name="Suzuki J."/>
        </authorList>
    </citation>
    <scope>NUCLEOTIDE SEQUENCE</scope>
</reference>
<feature type="non-terminal residue" evidence="9">
    <location>
        <position position="1"/>
    </location>
</feature>
<feature type="compositionally biased region" description="Polar residues" evidence="8">
    <location>
        <begin position="1025"/>
        <end position="1040"/>
    </location>
</feature>
<evidence type="ECO:0000256" key="4">
    <source>
        <dbReference type="ARBA" id="ARBA00022448"/>
    </source>
</evidence>
<evidence type="ECO:0000256" key="3">
    <source>
        <dbReference type="ARBA" id="ARBA00020978"/>
    </source>
</evidence>
<feature type="region of interest" description="Disordered" evidence="8">
    <location>
        <begin position="1025"/>
        <end position="1052"/>
    </location>
</feature>
<organism evidence="9">
    <name type="scientific">Anthurium amnicola</name>
    <dbReference type="NCBI Taxonomy" id="1678845"/>
    <lineage>
        <taxon>Eukaryota</taxon>
        <taxon>Viridiplantae</taxon>
        <taxon>Streptophyta</taxon>
        <taxon>Embryophyta</taxon>
        <taxon>Tracheophyta</taxon>
        <taxon>Spermatophyta</taxon>
        <taxon>Magnoliopsida</taxon>
        <taxon>Liliopsida</taxon>
        <taxon>Araceae</taxon>
        <taxon>Pothoideae</taxon>
        <taxon>Potheae</taxon>
        <taxon>Anthurium</taxon>
    </lineage>
</organism>
<evidence type="ECO:0000256" key="6">
    <source>
        <dbReference type="ARBA" id="ARBA00023034"/>
    </source>
</evidence>
<keyword evidence="5" id="KW-0653">Protein transport</keyword>
<dbReference type="EMBL" id="GDJX01008856">
    <property type="protein sequence ID" value="JAT59080.1"/>
    <property type="molecule type" value="Transcribed_RNA"/>
</dbReference>
<feature type="region of interest" description="Disordered" evidence="8">
    <location>
        <begin position="688"/>
        <end position="710"/>
    </location>
</feature>
<name>A0A1D1YWU2_9ARAE</name>